<protein>
    <submittedName>
        <fullName evidence="2">NAD(P)-dependent oxidoreductase</fullName>
    </submittedName>
</protein>
<dbReference type="Pfam" id="PF01370">
    <property type="entry name" value="Epimerase"/>
    <property type="match status" value="1"/>
</dbReference>
<dbReference type="Proteomes" id="UP001165590">
    <property type="component" value="Unassembled WGS sequence"/>
</dbReference>
<name>A0ABT3VEB6_9ACTN</name>
<comment type="caution">
    <text evidence="2">The sequence shown here is derived from an EMBL/GenBank/DDBJ whole genome shotgun (WGS) entry which is preliminary data.</text>
</comment>
<evidence type="ECO:0000313" key="2">
    <source>
        <dbReference type="EMBL" id="MCX4237000.1"/>
    </source>
</evidence>
<accession>A0ABT3VEB6</accession>
<proteinExistence type="predicted"/>
<dbReference type="InterPro" id="IPR001509">
    <property type="entry name" value="Epimerase_deHydtase"/>
</dbReference>
<dbReference type="EMBL" id="JAIFZO010000002">
    <property type="protein sequence ID" value="MCX4237000.1"/>
    <property type="molecule type" value="Genomic_DNA"/>
</dbReference>
<dbReference type="PANTHER" id="PTHR43245:SF13">
    <property type="entry name" value="UDP-D-APIOSE_UDP-D-XYLOSE SYNTHASE 2"/>
    <property type="match status" value="1"/>
</dbReference>
<reference evidence="2" key="1">
    <citation type="journal article" date="2022" name="bioRxiv">
        <title>Discovery and biosynthetic assessment of Streptomyces ortus sp nov. isolated from a deep-sea sponge.</title>
        <authorList>
            <person name="Williams S.E."/>
        </authorList>
    </citation>
    <scope>NUCLEOTIDE SEQUENCE</scope>
    <source>
        <strain evidence="2">A15ISP2-DRY2</strain>
    </source>
</reference>
<dbReference type="InterPro" id="IPR036291">
    <property type="entry name" value="NAD(P)-bd_dom_sf"/>
</dbReference>
<dbReference type="InterPro" id="IPR050177">
    <property type="entry name" value="Lipid_A_modif_metabolic_enz"/>
</dbReference>
<dbReference type="SUPFAM" id="SSF51735">
    <property type="entry name" value="NAD(P)-binding Rossmann-fold domains"/>
    <property type="match status" value="1"/>
</dbReference>
<dbReference type="RefSeq" id="WP_267029444.1">
    <property type="nucleotide sequence ID" value="NZ_JAIFZO010000002.1"/>
</dbReference>
<organism evidence="2 3">
    <name type="scientific">Streptomyces ortus</name>
    <dbReference type="NCBI Taxonomy" id="2867268"/>
    <lineage>
        <taxon>Bacteria</taxon>
        <taxon>Bacillati</taxon>
        <taxon>Actinomycetota</taxon>
        <taxon>Actinomycetes</taxon>
        <taxon>Kitasatosporales</taxon>
        <taxon>Streptomycetaceae</taxon>
        <taxon>Streptomyces</taxon>
    </lineage>
</organism>
<evidence type="ECO:0000259" key="1">
    <source>
        <dbReference type="Pfam" id="PF01370"/>
    </source>
</evidence>
<feature type="domain" description="NAD-dependent epimerase/dehydratase" evidence="1">
    <location>
        <begin position="3"/>
        <end position="221"/>
    </location>
</feature>
<keyword evidence="3" id="KW-1185">Reference proteome</keyword>
<gene>
    <name evidence="2" type="ORF">K3769_30380</name>
</gene>
<dbReference type="PANTHER" id="PTHR43245">
    <property type="entry name" value="BIFUNCTIONAL POLYMYXIN RESISTANCE PROTEIN ARNA"/>
    <property type="match status" value="1"/>
</dbReference>
<evidence type="ECO:0000313" key="3">
    <source>
        <dbReference type="Proteomes" id="UP001165590"/>
    </source>
</evidence>
<dbReference type="Gene3D" id="3.40.50.720">
    <property type="entry name" value="NAD(P)-binding Rossmann-like Domain"/>
    <property type="match status" value="1"/>
</dbReference>
<sequence>MRVLVLGSTGFLGRHITEHLRAMSGVRVLGAGRSPGADLRVDLTTTTVPALAADLRALAPDAVVNCAGAVGGGPLLLAETNARGPAVLCEALTAAGIPVRLVHLGSAGEYGTNAGQPLGEDAATCPQGAYGATKLAGSLTVAEAALDAVVLRVFNPLGPGSPGTSLPGRLADELLRAGPDGAVRVGDLSAYRDFVDARDVARAAALAATTPGPLPRILNIAGGSATRVREVAQGLARISGFHGRIDENGPGSRRSSAVSWQQADITAAATALGWHPERALATSLADLWTSRTGTPPAPAPV</sequence>